<dbReference type="AlphaFoldDB" id="A0AAE0REF0"/>
<feature type="region of interest" description="Disordered" evidence="1">
    <location>
        <begin position="1"/>
        <end position="103"/>
    </location>
</feature>
<evidence type="ECO:0000256" key="1">
    <source>
        <dbReference type="SAM" id="MobiDB-lite"/>
    </source>
</evidence>
<accession>A0AAE0REF0</accession>
<keyword evidence="2" id="KW-1133">Transmembrane helix</keyword>
<name>A0AAE0REF0_9TELE</name>
<evidence type="ECO:0000256" key="2">
    <source>
        <dbReference type="SAM" id="Phobius"/>
    </source>
</evidence>
<sequence>MIRGGRGSRELFYSSTVKHSGDISTKKLLDTDDQYYQSLNSNKSTDMKSGDTEIPEPPEPPAAPEAPKTPEPPEPPAAPEAPETPEPEIPAYDTPESPTQDRSTEDHVLYATLTYFEGSEGIYLRKLLCVDHSSAFSTIVPHCLASKFRTLGPNTPLDFLSSGHQLLRDAQNRKKRKEEKKKKIARHEAPRTGISMVSWHWRAASYRHQHQHQHQQCCAVNVNEPVPAVVAVLVMVLMVMMASPPPLAS</sequence>
<comment type="caution">
    <text evidence="3">The sequence shown here is derived from an EMBL/GenBank/DDBJ whole genome shotgun (WGS) entry which is preliminary data.</text>
</comment>
<protein>
    <submittedName>
        <fullName evidence="3">Uncharacterized protein</fullName>
    </submittedName>
</protein>
<feature type="compositionally biased region" description="Polar residues" evidence="1">
    <location>
        <begin position="34"/>
        <end position="44"/>
    </location>
</feature>
<feature type="transmembrane region" description="Helical" evidence="2">
    <location>
        <begin position="225"/>
        <end position="243"/>
    </location>
</feature>
<proteinExistence type="predicted"/>
<gene>
    <name evidence="3" type="ORF">QTP70_005712</name>
</gene>
<dbReference type="Proteomes" id="UP001274896">
    <property type="component" value="Unassembled WGS sequence"/>
</dbReference>
<feature type="compositionally biased region" description="Pro residues" evidence="1">
    <location>
        <begin position="55"/>
        <end position="88"/>
    </location>
</feature>
<evidence type="ECO:0000313" key="4">
    <source>
        <dbReference type="Proteomes" id="UP001274896"/>
    </source>
</evidence>
<evidence type="ECO:0000313" key="3">
    <source>
        <dbReference type="EMBL" id="KAK3550797.1"/>
    </source>
</evidence>
<keyword evidence="4" id="KW-1185">Reference proteome</keyword>
<feature type="compositionally biased region" description="Basic and acidic residues" evidence="1">
    <location>
        <begin position="19"/>
        <end position="30"/>
    </location>
</feature>
<dbReference type="EMBL" id="JAUCMX010000003">
    <property type="protein sequence ID" value="KAK3550797.1"/>
    <property type="molecule type" value="Genomic_DNA"/>
</dbReference>
<keyword evidence="2" id="KW-0472">Membrane</keyword>
<organism evidence="3 4">
    <name type="scientific">Hemibagrus guttatus</name>
    <dbReference type="NCBI Taxonomy" id="175788"/>
    <lineage>
        <taxon>Eukaryota</taxon>
        <taxon>Metazoa</taxon>
        <taxon>Chordata</taxon>
        <taxon>Craniata</taxon>
        <taxon>Vertebrata</taxon>
        <taxon>Euteleostomi</taxon>
        <taxon>Actinopterygii</taxon>
        <taxon>Neopterygii</taxon>
        <taxon>Teleostei</taxon>
        <taxon>Ostariophysi</taxon>
        <taxon>Siluriformes</taxon>
        <taxon>Bagridae</taxon>
        <taxon>Hemibagrus</taxon>
    </lineage>
</organism>
<reference evidence="3" key="1">
    <citation type="submission" date="2023-06" db="EMBL/GenBank/DDBJ databases">
        <title>Male Hemibagrus guttatus genome.</title>
        <authorList>
            <person name="Bian C."/>
        </authorList>
    </citation>
    <scope>NUCLEOTIDE SEQUENCE</scope>
    <source>
        <strain evidence="3">Male_cb2023</strain>
        <tissue evidence="3">Muscle</tissue>
    </source>
</reference>
<keyword evidence="2" id="KW-0812">Transmembrane</keyword>